<dbReference type="SMART" id="SM00575">
    <property type="entry name" value="ZnF_PMZ"/>
    <property type="match status" value="1"/>
</dbReference>
<organism evidence="8 9">
    <name type="scientific">Coffea arabica</name>
    <name type="common">Arabian coffee</name>
    <dbReference type="NCBI Taxonomy" id="13443"/>
    <lineage>
        <taxon>Eukaryota</taxon>
        <taxon>Viridiplantae</taxon>
        <taxon>Streptophyta</taxon>
        <taxon>Embryophyta</taxon>
        <taxon>Tracheophyta</taxon>
        <taxon>Spermatophyta</taxon>
        <taxon>Magnoliopsida</taxon>
        <taxon>eudicotyledons</taxon>
        <taxon>Gunneridae</taxon>
        <taxon>Pentapetalae</taxon>
        <taxon>asterids</taxon>
        <taxon>lamiids</taxon>
        <taxon>Gentianales</taxon>
        <taxon>Rubiaceae</taxon>
        <taxon>Ixoroideae</taxon>
        <taxon>Gardenieae complex</taxon>
        <taxon>Bertiereae - Coffeeae clade</taxon>
        <taxon>Coffeeae</taxon>
        <taxon>Coffea</taxon>
    </lineage>
</organism>
<evidence type="ECO:0000256" key="2">
    <source>
        <dbReference type="ARBA" id="ARBA00022771"/>
    </source>
</evidence>
<dbReference type="PROSITE" id="PS50158">
    <property type="entry name" value="ZF_CCHC"/>
    <property type="match status" value="1"/>
</dbReference>
<feature type="region of interest" description="Disordered" evidence="5">
    <location>
        <begin position="20"/>
        <end position="70"/>
    </location>
</feature>
<evidence type="ECO:0000256" key="3">
    <source>
        <dbReference type="ARBA" id="ARBA00022833"/>
    </source>
</evidence>
<feature type="domain" description="CCHC-type" evidence="6">
    <location>
        <begin position="636"/>
        <end position="652"/>
    </location>
</feature>
<dbReference type="InterPro" id="IPR018289">
    <property type="entry name" value="MULE_transposase_dom"/>
</dbReference>
<evidence type="ECO:0000256" key="5">
    <source>
        <dbReference type="SAM" id="MobiDB-lite"/>
    </source>
</evidence>
<proteinExistence type="predicted"/>
<dbReference type="GeneID" id="140016579"/>
<keyword evidence="8" id="KW-1185">Reference proteome</keyword>
<dbReference type="Gene3D" id="4.10.60.10">
    <property type="entry name" value="Zinc finger, CCHC-type"/>
    <property type="match status" value="1"/>
</dbReference>
<dbReference type="PANTHER" id="PTHR31973">
    <property type="entry name" value="POLYPROTEIN, PUTATIVE-RELATED"/>
    <property type="match status" value="1"/>
</dbReference>
<feature type="compositionally biased region" description="Acidic residues" evidence="5">
    <location>
        <begin position="33"/>
        <end position="46"/>
    </location>
</feature>
<evidence type="ECO:0000313" key="8">
    <source>
        <dbReference type="Proteomes" id="UP001652660"/>
    </source>
</evidence>
<dbReference type="InterPro" id="IPR004332">
    <property type="entry name" value="Transposase_MuDR"/>
</dbReference>
<protein>
    <recommendedName>
        <fullName evidence="10">SWIM-type domain-containing protein</fullName>
    </recommendedName>
</protein>
<name>A0ABM4W387_COFAR</name>
<evidence type="ECO:0000259" key="7">
    <source>
        <dbReference type="PROSITE" id="PS50966"/>
    </source>
</evidence>
<feature type="compositionally biased region" description="Polar residues" evidence="5">
    <location>
        <begin position="649"/>
        <end position="660"/>
    </location>
</feature>
<reference evidence="9" key="1">
    <citation type="submission" date="2025-08" db="UniProtKB">
        <authorList>
            <consortium name="RefSeq"/>
        </authorList>
    </citation>
    <scope>IDENTIFICATION</scope>
    <source>
        <tissue evidence="9">Leaves</tissue>
    </source>
</reference>
<dbReference type="PROSITE" id="PS50966">
    <property type="entry name" value="ZF_SWIM"/>
    <property type="match status" value="1"/>
</dbReference>
<accession>A0ABM4W387</accession>
<dbReference type="InterPro" id="IPR036875">
    <property type="entry name" value="Znf_CCHC_sf"/>
</dbReference>
<dbReference type="PANTHER" id="PTHR31973:SF199">
    <property type="entry name" value="SWIM-TYPE DOMAIN-CONTAINING PROTEIN"/>
    <property type="match status" value="1"/>
</dbReference>
<dbReference type="InterPro" id="IPR001878">
    <property type="entry name" value="Znf_CCHC"/>
</dbReference>
<feature type="region of interest" description="Disordered" evidence="5">
    <location>
        <begin position="643"/>
        <end position="679"/>
    </location>
</feature>
<feature type="domain" description="SWIM-type" evidence="7">
    <location>
        <begin position="518"/>
        <end position="550"/>
    </location>
</feature>
<keyword evidence="3" id="KW-0862">Zinc</keyword>
<dbReference type="RefSeq" id="XP_071926245.1">
    <property type="nucleotide sequence ID" value="XM_072070144.1"/>
</dbReference>
<dbReference type="SMART" id="SM00343">
    <property type="entry name" value="ZnF_C2HC"/>
    <property type="match status" value="2"/>
</dbReference>
<sequence length="749" mass="85451">MKSISEIPPDWANVAKQFKTAKKGKEKVQETAVNEEDNECSMEESDNSSHDGLHSNESSEDEGGSNDVDKKKFRVFNPATEMDDPKFELGLLFKCKTDFINAAKSHGVKYGRKIRFKKNDSNRCKAICRGKRCMWNIYCSVRSDKVTFQIKSMLLTHTCGRTTYHGLASVTYLANKYLEDIRLNPNFNVGDFMIKVYKDLGVSITPNVGYKVRAKAKGMIHGDVMSQYSKLWSYCEELQKANPDSNVFMTTTENNEGDDEFQRFYVCLDGCKRGFLQGCRYVVGLDGCHLRGCHKGVLLTAVGIDPNDQLFPIVHALVETENKNSWKWFVEELKGDLEIIDESIWTFITDKQKGLIQAIQEVLPGAEHRMYLALKERIWVAARASYRDRFAGLMESLKEVDEGAYNWLVSHTYPKEWTRSHFRTSVKCDILLNNLCESFNSTILDARQKPILDMLETIRFYLMVRIEKKREWIKKYTGEICPKILKKLEKNKLAANDCIPSHSKDWKFEVRCMYGDRYTVDLISRCYSCRKWDLNGIPCAHAIAAICDTGEEPEKFVHNCYSKEAYMRAYEPMISPMNAEHMWKNSDMPPVLSPENIKLPGRPRKARRREPDEPASGKKQNKQQQKLSRTGQMVYKCRKCNKTGHNSRKCPSQTQNASAETDSHGFVTPTPPVPTSNTQMSEDLMADAPLGSQQSTSNHSTPANTPMENIGKYKCSICHQYGHTKGRCTSTVAELSRGQAHESSKISEK</sequence>
<dbReference type="InterPro" id="IPR006564">
    <property type="entry name" value="Znf_PMZ"/>
</dbReference>
<dbReference type="Pfam" id="PF03108">
    <property type="entry name" value="DBD_Tnp_Mut"/>
    <property type="match status" value="1"/>
</dbReference>
<dbReference type="Proteomes" id="UP001652660">
    <property type="component" value="Chromosome 11c"/>
</dbReference>
<keyword evidence="1" id="KW-0479">Metal-binding</keyword>
<dbReference type="InterPro" id="IPR007527">
    <property type="entry name" value="Znf_SWIM"/>
</dbReference>
<evidence type="ECO:0000256" key="4">
    <source>
        <dbReference type="PROSITE-ProRule" id="PRU00047"/>
    </source>
</evidence>
<evidence type="ECO:0000313" key="9">
    <source>
        <dbReference type="RefSeq" id="XP_071926245.1"/>
    </source>
</evidence>
<evidence type="ECO:0008006" key="10">
    <source>
        <dbReference type="Google" id="ProtNLM"/>
    </source>
</evidence>
<dbReference type="SUPFAM" id="SSF57756">
    <property type="entry name" value="Retrovirus zinc finger-like domains"/>
    <property type="match status" value="1"/>
</dbReference>
<evidence type="ECO:0000259" key="6">
    <source>
        <dbReference type="PROSITE" id="PS50158"/>
    </source>
</evidence>
<feature type="region of interest" description="Disordered" evidence="5">
    <location>
        <begin position="585"/>
        <end position="630"/>
    </location>
</feature>
<gene>
    <name evidence="9" type="primary">LOC140016579</name>
</gene>
<keyword evidence="2 4" id="KW-0863">Zinc-finger</keyword>
<evidence type="ECO:0000256" key="1">
    <source>
        <dbReference type="ARBA" id="ARBA00022723"/>
    </source>
</evidence>
<dbReference type="Pfam" id="PF04434">
    <property type="entry name" value="SWIM"/>
    <property type="match status" value="1"/>
</dbReference>
<dbReference type="Pfam" id="PF10551">
    <property type="entry name" value="MULE"/>
    <property type="match status" value="1"/>
</dbReference>